<keyword evidence="2" id="KW-0547">Nucleotide-binding</keyword>
<dbReference type="PROSITE" id="PS50146">
    <property type="entry name" value="DAGK"/>
    <property type="match status" value="1"/>
</dbReference>
<dbReference type="GO" id="GO:0005524">
    <property type="term" value="F:ATP binding"/>
    <property type="evidence" value="ECO:0007669"/>
    <property type="project" value="UniProtKB-KW"/>
</dbReference>
<evidence type="ECO:0000256" key="4">
    <source>
        <dbReference type="ARBA" id="ARBA00022840"/>
    </source>
</evidence>
<dbReference type="Gene3D" id="3.40.50.10330">
    <property type="entry name" value="Probable inorganic polyphosphate/atp-NAD kinase, domain 1"/>
    <property type="match status" value="1"/>
</dbReference>
<dbReference type="Pfam" id="PF00781">
    <property type="entry name" value="DAGK_cat"/>
    <property type="match status" value="1"/>
</dbReference>
<keyword evidence="1" id="KW-0808">Transferase</keyword>
<dbReference type="InterPro" id="IPR016064">
    <property type="entry name" value="NAD/diacylglycerol_kinase_sf"/>
</dbReference>
<dbReference type="InterPro" id="IPR045540">
    <property type="entry name" value="YegS/DAGK_C"/>
</dbReference>
<dbReference type="GO" id="GO:0016301">
    <property type="term" value="F:kinase activity"/>
    <property type="evidence" value="ECO:0007669"/>
    <property type="project" value="UniProtKB-KW"/>
</dbReference>
<dbReference type="AlphaFoldDB" id="A0A6J4PYG6"/>
<dbReference type="Pfam" id="PF19279">
    <property type="entry name" value="YegS_C"/>
    <property type="match status" value="1"/>
</dbReference>
<protein>
    <recommendedName>
        <fullName evidence="5">DAGKc domain-containing protein</fullName>
    </recommendedName>
</protein>
<reference evidence="6" key="1">
    <citation type="submission" date="2020-02" db="EMBL/GenBank/DDBJ databases">
        <authorList>
            <person name="Meier V. D."/>
        </authorList>
    </citation>
    <scope>NUCLEOTIDE SEQUENCE</scope>
    <source>
        <strain evidence="6">AVDCRST_MAG74</strain>
    </source>
</reference>
<dbReference type="EMBL" id="CADCUR010000286">
    <property type="protein sequence ID" value="CAA9425622.1"/>
    <property type="molecule type" value="Genomic_DNA"/>
</dbReference>
<dbReference type="SMART" id="SM00046">
    <property type="entry name" value="DAGKc"/>
    <property type="match status" value="1"/>
</dbReference>
<dbReference type="PANTHER" id="PTHR12358">
    <property type="entry name" value="SPHINGOSINE KINASE"/>
    <property type="match status" value="1"/>
</dbReference>
<dbReference type="Gene3D" id="2.60.200.40">
    <property type="match status" value="1"/>
</dbReference>
<dbReference type="InterPro" id="IPR001206">
    <property type="entry name" value="Diacylglycerol_kinase_cat_dom"/>
</dbReference>
<gene>
    <name evidence="6" type="ORF">AVDCRST_MAG74-3531</name>
</gene>
<dbReference type="PANTHER" id="PTHR12358:SF54">
    <property type="entry name" value="SPHINGOSINE KINASE RELATED PROTEIN"/>
    <property type="match status" value="1"/>
</dbReference>
<evidence type="ECO:0000313" key="6">
    <source>
        <dbReference type="EMBL" id="CAA9425622.1"/>
    </source>
</evidence>
<proteinExistence type="predicted"/>
<dbReference type="InterPro" id="IPR017438">
    <property type="entry name" value="ATP-NAD_kinase_N"/>
</dbReference>
<feature type="domain" description="DAGKc" evidence="5">
    <location>
        <begin position="1"/>
        <end position="130"/>
    </location>
</feature>
<accession>A0A6J4PYG6</accession>
<evidence type="ECO:0000259" key="5">
    <source>
        <dbReference type="PROSITE" id="PS50146"/>
    </source>
</evidence>
<name>A0A6J4PYG6_9BACT</name>
<evidence type="ECO:0000256" key="2">
    <source>
        <dbReference type="ARBA" id="ARBA00022741"/>
    </source>
</evidence>
<keyword evidence="4" id="KW-0067">ATP-binding</keyword>
<keyword evidence="3" id="KW-0418">Kinase</keyword>
<dbReference type="SUPFAM" id="SSF111331">
    <property type="entry name" value="NAD kinase/diacylglycerol kinase-like"/>
    <property type="match status" value="1"/>
</dbReference>
<evidence type="ECO:0000256" key="1">
    <source>
        <dbReference type="ARBA" id="ARBA00022679"/>
    </source>
</evidence>
<sequence length="314" mass="34582">MPLPIDIIINAASGTSDKEDERRILADIFSANDIEARIELAESGAEIVEMAKRAVKSGSQTIVAGGGDGTVSAVAAGLVGTEKNLGVLPLGTLNHFAKDLNIPLDLEEAARVIIAGHVAKVDVAEVNGQIFINNSSLGLYPDVVRRREQRQRLGFGKWNSLLRSAFKVLRRYPFLDIRLNADGKEIVTRTPFVFVGNNLYEMESFNIGGRTCLDAGHLSLYMTPRAGRFALLQMAVRALFGKLRQAKDFVSLCTDEVWIETRHRQLRVAMDGEVLMLETPLHYRVRPAALRVIVPAKTVDETGEKATEETVEKE</sequence>
<organism evidence="6">
    <name type="scientific">uncultured Pyrinomonadaceae bacterium</name>
    <dbReference type="NCBI Taxonomy" id="2283094"/>
    <lineage>
        <taxon>Bacteria</taxon>
        <taxon>Pseudomonadati</taxon>
        <taxon>Acidobacteriota</taxon>
        <taxon>Blastocatellia</taxon>
        <taxon>Blastocatellales</taxon>
        <taxon>Pyrinomonadaceae</taxon>
        <taxon>environmental samples</taxon>
    </lineage>
</organism>
<evidence type="ECO:0000256" key="3">
    <source>
        <dbReference type="ARBA" id="ARBA00022777"/>
    </source>
</evidence>
<dbReference type="InterPro" id="IPR050187">
    <property type="entry name" value="Lipid_Phosphate_FormReg"/>
</dbReference>